<name>A0A2T4BMQ5_9HYPO</name>
<dbReference type="AlphaFoldDB" id="A0A2T4BMQ5"/>
<dbReference type="Proteomes" id="UP000241546">
    <property type="component" value="Unassembled WGS sequence"/>
</dbReference>
<evidence type="ECO:0000256" key="1">
    <source>
        <dbReference type="SAM" id="MobiDB-lite"/>
    </source>
</evidence>
<keyword evidence="2" id="KW-0812">Transmembrane</keyword>
<keyword evidence="2" id="KW-1133">Transmembrane helix</keyword>
<dbReference type="RefSeq" id="XP_024753925.1">
    <property type="nucleotide sequence ID" value="XM_024898121.1"/>
</dbReference>
<dbReference type="GeneID" id="36606239"/>
<dbReference type="EMBL" id="KZ680207">
    <property type="protein sequence ID" value="PTB70605.1"/>
    <property type="molecule type" value="Genomic_DNA"/>
</dbReference>
<sequence>MAPGYRSPFDHHLPPSIANYNFYHPKATLLVFLAIILCVLSVTVYIELSTIRAIAEEEQHASFREQQQQQHGPKGGSPLPDMTLDRAAMIANYSVVRSGRDPRRAVNIRHLFLREEGYVEATRK</sequence>
<reference evidence="4" key="1">
    <citation type="submission" date="2016-07" db="EMBL/GenBank/DDBJ databases">
        <title>Multiple horizontal gene transfer events from other fungi enriched the ability of initially mycotrophic Trichoderma (Ascomycota) to feed on dead plant biomass.</title>
        <authorList>
            <consortium name="DOE Joint Genome Institute"/>
            <person name="Atanasova L."/>
            <person name="Chenthamara K."/>
            <person name="Zhang J."/>
            <person name="Grujic M."/>
            <person name="Henrissat B."/>
            <person name="Kuo A."/>
            <person name="Aerts A."/>
            <person name="Salamov A."/>
            <person name="Lipzen A."/>
            <person name="Labutti K."/>
            <person name="Barry K."/>
            <person name="Miao Y."/>
            <person name="Rahimi M.J."/>
            <person name="Shen Q."/>
            <person name="Grigoriev I.V."/>
            <person name="Kubicek C.P."/>
            <person name="Druzhinina I.S."/>
        </authorList>
    </citation>
    <scope>NUCLEOTIDE SEQUENCE [LARGE SCALE GENOMIC DNA]</scope>
    <source>
        <strain evidence="4">TUCIM 6016</strain>
    </source>
</reference>
<feature type="region of interest" description="Disordered" evidence="1">
    <location>
        <begin position="60"/>
        <end position="82"/>
    </location>
</feature>
<accession>A0A2T4BMQ5</accession>
<keyword evidence="4" id="KW-1185">Reference proteome</keyword>
<organism evidence="3 4">
    <name type="scientific">Trichoderma citrinoviride</name>
    <dbReference type="NCBI Taxonomy" id="58853"/>
    <lineage>
        <taxon>Eukaryota</taxon>
        <taxon>Fungi</taxon>
        <taxon>Dikarya</taxon>
        <taxon>Ascomycota</taxon>
        <taxon>Pezizomycotina</taxon>
        <taxon>Sordariomycetes</taxon>
        <taxon>Hypocreomycetidae</taxon>
        <taxon>Hypocreales</taxon>
        <taxon>Hypocreaceae</taxon>
        <taxon>Trichoderma</taxon>
    </lineage>
</organism>
<protein>
    <submittedName>
        <fullName evidence="3">Uncharacterized protein</fullName>
    </submittedName>
</protein>
<evidence type="ECO:0000256" key="2">
    <source>
        <dbReference type="SAM" id="Phobius"/>
    </source>
</evidence>
<evidence type="ECO:0000313" key="3">
    <source>
        <dbReference type="EMBL" id="PTB70605.1"/>
    </source>
</evidence>
<feature type="transmembrane region" description="Helical" evidence="2">
    <location>
        <begin position="27"/>
        <end position="46"/>
    </location>
</feature>
<gene>
    <name evidence="3" type="ORF">BBK36DRAFT_473</name>
</gene>
<proteinExistence type="predicted"/>
<evidence type="ECO:0000313" key="4">
    <source>
        <dbReference type="Proteomes" id="UP000241546"/>
    </source>
</evidence>
<dbReference type="OrthoDB" id="5146389at2759"/>
<keyword evidence="2" id="KW-0472">Membrane</keyword>